<gene>
    <name evidence="6" type="primary">ruvA</name>
    <name evidence="8" type="ORF">phytr_2550</name>
</gene>
<feature type="domain" description="Helix-hairpin-helix DNA-binding motif class 1" evidence="7">
    <location>
        <begin position="107"/>
        <end position="126"/>
    </location>
</feature>
<dbReference type="InterPro" id="IPR003583">
    <property type="entry name" value="Hlx-hairpin-Hlx_DNA-bd_motif"/>
</dbReference>
<dbReference type="HAMAP" id="MF_00031">
    <property type="entry name" value="DNA_HJ_migration_RuvA"/>
    <property type="match status" value="1"/>
</dbReference>
<dbReference type="Gene3D" id="2.40.50.140">
    <property type="entry name" value="Nucleic acid-binding proteins"/>
    <property type="match status" value="1"/>
</dbReference>
<dbReference type="AlphaFoldDB" id="A0A2P1P7G6"/>
<feature type="region of interest" description="Domain III" evidence="6">
    <location>
        <begin position="143"/>
        <end position="195"/>
    </location>
</feature>
<dbReference type="GO" id="GO:0048476">
    <property type="term" value="C:Holliday junction resolvase complex"/>
    <property type="evidence" value="ECO:0007669"/>
    <property type="project" value="UniProtKB-UniRule"/>
</dbReference>
<keyword evidence="5 6" id="KW-0234">DNA repair</keyword>
<keyword evidence="3 6" id="KW-0238">DNA-binding</keyword>
<dbReference type="GO" id="GO:0006310">
    <property type="term" value="P:DNA recombination"/>
    <property type="evidence" value="ECO:0007669"/>
    <property type="project" value="UniProtKB-UniRule"/>
</dbReference>
<dbReference type="OrthoDB" id="5293449at2"/>
<keyword evidence="2 6" id="KW-0227">DNA damage</keyword>
<evidence type="ECO:0000256" key="2">
    <source>
        <dbReference type="ARBA" id="ARBA00022763"/>
    </source>
</evidence>
<evidence type="ECO:0000256" key="5">
    <source>
        <dbReference type="ARBA" id="ARBA00023204"/>
    </source>
</evidence>
<dbReference type="Pfam" id="PF07499">
    <property type="entry name" value="RuvA_C"/>
    <property type="match status" value="1"/>
</dbReference>
<comment type="caution">
    <text evidence="6">Lacks conserved residue(s) required for the propagation of feature annotation.</text>
</comment>
<dbReference type="InterPro" id="IPR000085">
    <property type="entry name" value="RuvA"/>
</dbReference>
<dbReference type="NCBIfam" id="TIGR00084">
    <property type="entry name" value="ruvA"/>
    <property type="match status" value="1"/>
</dbReference>
<dbReference type="GO" id="GO:0005737">
    <property type="term" value="C:cytoplasm"/>
    <property type="evidence" value="ECO:0007669"/>
    <property type="project" value="UniProtKB-SubCell"/>
</dbReference>
<evidence type="ECO:0000256" key="6">
    <source>
        <dbReference type="HAMAP-Rule" id="MF_00031"/>
    </source>
</evidence>
<keyword evidence="1 6" id="KW-0963">Cytoplasm</keyword>
<dbReference type="Gene3D" id="1.10.8.10">
    <property type="entry name" value="DNA helicase RuvA subunit, C-terminal domain"/>
    <property type="match status" value="1"/>
</dbReference>
<comment type="similarity">
    <text evidence="6">Belongs to the RuvA family.</text>
</comment>
<dbReference type="Gene3D" id="1.10.150.20">
    <property type="entry name" value="5' to 3' exonuclease, C-terminal subdomain"/>
    <property type="match status" value="1"/>
</dbReference>
<organism evidence="8 9">
    <name type="scientific">Candidatus Phycorickettsia trachydisci</name>
    <dbReference type="NCBI Taxonomy" id="2115978"/>
    <lineage>
        <taxon>Bacteria</taxon>
        <taxon>Pseudomonadati</taxon>
        <taxon>Pseudomonadota</taxon>
        <taxon>Alphaproteobacteria</taxon>
        <taxon>Rickettsiales</taxon>
        <taxon>Rickettsiaceae</taxon>
        <taxon>Candidatus Phycorickettsia</taxon>
    </lineage>
</organism>
<dbReference type="GO" id="GO:0009379">
    <property type="term" value="C:Holliday junction helicase complex"/>
    <property type="evidence" value="ECO:0007669"/>
    <property type="project" value="InterPro"/>
</dbReference>
<dbReference type="InterPro" id="IPR036267">
    <property type="entry name" value="RuvA_C_sf"/>
</dbReference>
<dbReference type="EMBL" id="CP027845">
    <property type="protein sequence ID" value="AVP87212.1"/>
    <property type="molecule type" value="Genomic_DNA"/>
</dbReference>
<reference evidence="8 9" key="1">
    <citation type="submission" date="2018-03" db="EMBL/GenBank/DDBJ databases">
        <title>A gene transfer event suggests a long-term partnership between eustigmatophyte algae and a novel lineage of endosymbiotic bacteria.</title>
        <authorList>
            <person name="Yurchenko T."/>
            <person name="Sevcikova T."/>
            <person name="Pribyl P."/>
            <person name="El Karkouri K."/>
            <person name="Klimes V."/>
            <person name="Amaral R."/>
            <person name="Zbrankova V."/>
            <person name="Kim E."/>
            <person name="Raoult D."/>
            <person name="Santos L.M.A."/>
            <person name="Elias M."/>
        </authorList>
    </citation>
    <scope>NUCLEOTIDE SEQUENCE [LARGE SCALE GENOMIC DNA]</scope>
    <source>
        <strain evidence="8">CCALA 838</strain>
    </source>
</reference>
<dbReference type="SMART" id="SM00278">
    <property type="entry name" value="HhH1"/>
    <property type="match status" value="2"/>
</dbReference>
<accession>A0A2P1P7G6</accession>
<evidence type="ECO:0000256" key="3">
    <source>
        <dbReference type="ARBA" id="ARBA00023125"/>
    </source>
</evidence>
<dbReference type="GO" id="GO:0005524">
    <property type="term" value="F:ATP binding"/>
    <property type="evidence" value="ECO:0007669"/>
    <property type="project" value="InterPro"/>
</dbReference>
<dbReference type="Proteomes" id="UP000241762">
    <property type="component" value="Chromosome"/>
</dbReference>
<keyword evidence="8" id="KW-0547">Nucleotide-binding</keyword>
<dbReference type="SUPFAM" id="SSF47781">
    <property type="entry name" value="RuvA domain 2-like"/>
    <property type="match status" value="1"/>
</dbReference>
<dbReference type="SUPFAM" id="SSF50249">
    <property type="entry name" value="Nucleic acid-binding proteins"/>
    <property type="match status" value="1"/>
</dbReference>
<proteinExistence type="inferred from homology"/>
<dbReference type="Pfam" id="PF14520">
    <property type="entry name" value="HHH_5"/>
    <property type="match status" value="1"/>
</dbReference>
<dbReference type="GO" id="GO:0006281">
    <property type="term" value="P:DNA repair"/>
    <property type="evidence" value="ECO:0007669"/>
    <property type="project" value="UniProtKB-UniRule"/>
</dbReference>
<dbReference type="GO" id="GO:0000400">
    <property type="term" value="F:four-way junction DNA binding"/>
    <property type="evidence" value="ECO:0007669"/>
    <property type="project" value="UniProtKB-UniRule"/>
</dbReference>
<evidence type="ECO:0000259" key="7">
    <source>
        <dbReference type="SMART" id="SM00278"/>
    </source>
</evidence>
<dbReference type="SUPFAM" id="SSF46929">
    <property type="entry name" value="DNA helicase RuvA subunit, C-terminal domain"/>
    <property type="match status" value="1"/>
</dbReference>
<dbReference type="InterPro" id="IPR013849">
    <property type="entry name" value="DNA_helicase_Holl-junc_RuvA_I"/>
</dbReference>
<comment type="domain">
    <text evidence="6">Has three domains with a flexible linker between the domains II and III and assumes an 'L' shape. Domain III is highly mobile and contacts RuvB.</text>
</comment>
<name>A0A2P1P7G6_9RICK</name>
<keyword evidence="8" id="KW-0067">ATP-binding</keyword>
<dbReference type="RefSeq" id="WP_106874082.1">
    <property type="nucleotide sequence ID" value="NZ_CP027845.1"/>
</dbReference>
<dbReference type="InterPro" id="IPR012340">
    <property type="entry name" value="NA-bd_OB-fold"/>
</dbReference>
<evidence type="ECO:0000313" key="8">
    <source>
        <dbReference type="EMBL" id="AVP87212.1"/>
    </source>
</evidence>
<protein>
    <recommendedName>
        <fullName evidence="6">Holliday junction branch migration complex subunit RuvA</fullName>
    </recommendedName>
</protein>
<keyword evidence="9" id="KW-1185">Reference proteome</keyword>
<keyword evidence="4 6" id="KW-0233">DNA recombination</keyword>
<comment type="function">
    <text evidence="6">The RuvA-RuvB-RuvC complex processes Holliday junction (HJ) DNA during genetic recombination and DNA repair, while the RuvA-RuvB complex plays an important role in the rescue of blocked DNA replication forks via replication fork reversal (RFR). RuvA specifically binds to HJ cruciform DNA, conferring on it an open structure. The RuvB hexamer acts as an ATP-dependent pump, pulling dsDNA into and through the RuvAB complex. HJ branch migration allows RuvC to scan DNA until it finds its consensus sequence, where it cleaves and resolves the cruciform DNA.</text>
</comment>
<evidence type="ECO:0000256" key="4">
    <source>
        <dbReference type="ARBA" id="ARBA00023172"/>
    </source>
</evidence>
<dbReference type="InterPro" id="IPR010994">
    <property type="entry name" value="RuvA_2-like"/>
</dbReference>
<keyword evidence="8" id="KW-0347">Helicase</keyword>
<sequence length="195" mass="21156">MIGKLKGIIEEIGSEFIILDVGGVGYQVYCPENILNTRQVGEVCSLHIQTYVREDAIVLFGFESHYQKDIFLLLRSVNGVGNKTALSILSKINLNELAAAISGGNQKLIASTPGIGNKTAERIILELKNHKIFAGAAYAHSDFDTSKMQDATFALVALGISKTQAAGYVSQILAKNPDCQIDDIIRQALTMRGEK</sequence>
<keyword evidence="8" id="KW-0378">Hydrolase</keyword>
<dbReference type="InterPro" id="IPR011114">
    <property type="entry name" value="RuvA_C"/>
</dbReference>
<dbReference type="CDD" id="cd14332">
    <property type="entry name" value="UBA_RuvA_C"/>
    <property type="match status" value="1"/>
</dbReference>
<comment type="subcellular location">
    <subcellularLocation>
        <location evidence="6">Cytoplasm</location>
    </subcellularLocation>
</comment>
<dbReference type="GO" id="GO:0009378">
    <property type="term" value="F:four-way junction helicase activity"/>
    <property type="evidence" value="ECO:0007669"/>
    <property type="project" value="InterPro"/>
</dbReference>
<feature type="domain" description="Helix-hairpin-helix DNA-binding motif class 1" evidence="7">
    <location>
        <begin position="72"/>
        <end position="91"/>
    </location>
</feature>
<dbReference type="Pfam" id="PF01330">
    <property type="entry name" value="RuvA_N"/>
    <property type="match status" value="1"/>
</dbReference>
<evidence type="ECO:0000256" key="1">
    <source>
        <dbReference type="ARBA" id="ARBA00022490"/>
    </source>
</evidence>
<evidence type="ECO:0000313" key="9">
    <source>
        <dbReference type="Proteomes" id="UP000241762"/>
    </source>
</evidence>
<dbReference type="KEGG" id="ptc:phytr_2550"/>
<comment type="subunit">
    <text evidence="6">Homotetramer. Forms an RuvA(8)-RuvB(12)-Holliday junction (HJ) complex. HJ DNA is sandwiched between 2 RuvA tetramers; dsDNA enters through RuvA and exits via RuvB. An RuvB hexamer assembles on each DNA strand where it exits the tetramer. Each RuvB hexamer is contacted by two RuvA subunits (via domain III) on 2 adjacent RuvB subunits; this complex drives branch migration. In the full resolvosome a probable DNA-RuvA(4)-RuvB(12)-RuvC(2) complex forms which resolves the HJ.</text>
</comment>